<keyword evidence="5" id="KW-1185">Reference proteome</keyword>
<dbReference type="InParanoid" id="I2H581"/>
<sequence length="234" mass="27912">MFFRKKKPVLEQYTNDLKTITKTIHKLENKLRRKRYFNDNLNLYILWYGSLVILLCQCLLYFYYHTTSFKINCLSIFISIIILYLLRLLLFKINEWSIKRYSLKLVSLKERHQLKINELKNETNFNMTNIIINRFSSGDSKAEDAIELIDDELKEKKLQLENLEKNLRLLESQKDKLSEDKWFDKVISTLAGGNDINNMFVPEVCKKCGCFNGVFKLANREVHWVCPDCKFENK</sequence>
<dbReference type="STRING" id="1071380.I2H581"/>
<feature type="transmembrane region" description="Helical" evidence="2">
    <location>
        <begin position="69"/>
        <end position="90"/>
    </location>
</feature>
<evidence type="ECO:0000256" key="1">
    <source>
        <dbReference type="SAM" id="Coils"/>
    </source>
</evidence>
<dbReference type="KEGG" id="tbl:TBLA_0E04810"/>
<proteinExistence type="predicted"/>
<protein>
    <recommendedName>
        <fullName evidence="3">Lunapark zinc ribbon domain-containing protein</fullName>
    </recommendedName>
</protein>
<dbReference type="OMA" id="ILFKWAL"/>
<dbReference type="InterPro" id="IPR019273">
    <property type="entry name" value="Lunapark_Znf"/>
</dbReference>
<feature type="transmembrane region" description="Helical" evidence="2">
    <location>
        <begin position="41"/>
        <end position="63"/>
    </location>
</feature>
<dbReference type="eggNOG" id="KOG2846">
    <property type="taxonomic scope" value="Eukaryota"/>
</dbReference>
<dbReference type="OrthoDB" id="1725934at2759"/>
<evidence type="ECO:0000313" key="5">
    <source>
        <dbReference type="Proteomes" id="UP000002866"/>
    </source>
</evidence>
<keyword evidence="2" id="KW-1133">Transmembrane helix</keyword>
<evidence type="ECO:0000313" key="4">
    <source>
        <dbReference type="EMBL" id="CCH61533.1"/>
    </source>
</evidence>
<dbReference type="Pfam" id="PF10058">
    <property type="entry name" value="Zn_ribbon_10"/>
    <property type="match status" value="1"/>
</dbReference>
<feature type="domain" description="Lunapark zinc ribbon" evidence="3">
    <location>
        <begin position="182"/>
        <end position="233"/>
    </location>
</feature>
<accession>I2H581</accession>
<dbReference type="AlphaFoldDB" id="I2H581"/>
<evidence type="ECO:0000259" key="3">
    <source>
        <dbReference type="Pfam" id="PF10058"/>
    </source>
</evidence>
<dbReference type="GO" id="GO:0061709">
    <property type="term" value="P:reticulophagy"/>
    <property type="evidence" value="ECO:0007669"/>
    <property type="project" value="EnsemblFungi"/>
</dbReference>
<dbReference type="GeneID" id="14496606"/>
<dbReference type="FunCoup" id="I2H581">
    <property type="interactions" value="32"/>
</dbReference>
<dbReference type="EMBL" id="HE806320">
    <property type="protein sequence ID" value="CCH61533.1"/>
    <property type="molecule type" value="Genomic_DNA"/>
</dbReference>
<dbReference type="Proteomes" id="UP000002866">
    <property type="component" value="Chromosome 5"/>
</dbReference>
<dbReference type="GO" id="GO:0071786">
    <property type="term" value="P:endoplasmic reticulum tubular network organization"/>
    <property type="evidence" value="ECO:0007669"/>
    <property type="project" value="EnsemblFungi"/>
</dbReference>
<reference evidence="4 5" key="1">
    <citation type="journal article" date="2011" name="Proc. Natl. Acad. Sci. U.S.A.">
        <title>Evolutionary erosion of yeast sex chromosomes by mating-type switching accidents.</title>
        <authorList>
            <person name="Gordon J.L."/>
            <person name="Armisen D."/>
            <person name="Proux-Wera E."/>
            <person name="Oheigeartaigh S.S."/>
            <person name="Byrne K.P."/>
            <person name="Wolfe K.H."/>
        </authorList>
    </citation>
    <scope>NUCLEOTIDE SEQUENCE [LARGE SCALE GENOMIC DNA]</scope>
    <source>
        <strain evidence="5">ATCC 34711 / CBS 6284 / DSM 70876 / NBRC 10599 / NRRL Y-10934 / UCD 77-7</strain>
    </source>
</reference>
<dbReference type="HOGENOM" id="CLU_089708_0_0_1"/>
<dbReference type="GO" id="GO:0006999">
    <property type="term" value="P:nuclear pore organization"/>
    <property type="evidence" value="ECO:0007669"/>
    <property type="project" value="EnsemblFungi"/>
</dbReference>
<feature type="coiled-coil region" evidence="1">
    <location>
        <begin position="146"/>
        <end position="180"/>
    </location>
</feature>
<evidence type="ECO:0000256" key="2">
    <source>
        <dbReference type="SAM" id="Phobius"/>
    </source>
</evidence>
<dbReference type="RefSeq" id="XP_004181052.1">
    <property type="nucleotide sequence ID" value="XM_004181004.1"/>
</dbReference>
<dbReference type="GO" id="GO:0071782">
    <property type="term" value="C:endoplasmic reticulum tubular network"/>
    <property type="evidence" value="ECO:0007669"/>
    <property type="project" value="EnsemblFungi"/>
</dbReference>
<dbReference type="GO" id="GO:0034976">
    <property type="term" value="P:response to endoplasmic reticulum stress"/>
    <property type="evidence" value="ECO:0007669"/>
    <property type="project" value="EnsemblFungi"/>
</dbReference>
<keyword evidence="1" id="KW-0175">Coiled coil</keyword>
<keyword evidence="2" id="KW-0472">Membrane</keyword>
<keyword evidence="2" id="KW-0812">Transmembrane</keyword>
<name>I2H581_HENB6</name>
<organism evidence="4 5">
    <name type="scientific">Henningerozyma blattae (strain ATCC 34711 / CBS 6284 / DSM 70876 / NBRC 10599 / NRRL Y-10934 / UCD 77-7)</name>
    <name type="common">Yeast</name>
    <name type="synonym">Tetrapisispora blattae</name>
    <dbReference type="NCBI Taxonomy" id="1071380"/>
    <lineage>
        <taxon>Eukaryota</taxon>
        <taxon>Fungi</taxon>
        <taxon>Dikarya</taxon>
        <taxon>Ascomycota</taxon>
        <taxon>Saccharomycotina</taxon>
        <taxon>Saccharomycetes</taxon>
        <taxon>Saccharomycetales</taxon>
        <taxon>Saccharomycetaceae</taxon>
        <taxon>Henningerozyma</taxon>
    </lineage>
</organism>
<gene>
    <name evidence="4" type="primary">TBLA0E04810</name>
    <name evidence="4" type="ORF">TBLA_0E04810</name>
</gene>